<organism evidence="6 7">
    <name type="scientific">Halovenus aranensis</name>
    <dbReference type="NCBI Taxonomy" id="890420"/>
    <lineage>
        <taxon>Archaea</taxon>
        <taxon>Methanobacteriati</taxon>
        <taxon>Methanobacteriota</taxon>
        <taxon>Stenosarchaea group</taxon>
        <taxon>Halobacteria</taxon>
        <taxon>Halobacteriales</taxon>
        <taxon>Haloarculaceae</taxon>
        <taxon>Halovenus</taxon>
    </lineage>
</organism>
<dbReference type="Proteomes" id="UP000198856">
    <property type="component" value="Unassembled WGS sequence"/>
</dbReference>
<name>A0A1G8U838_9EURY</name>
<dbReference type="Pfam" id="PF00535">
    <property type="entry name" value="Glycos_transf_2"/>
    <property type="match status" value="1"/>
</dbReference>
<evidence type="ECO:0000256" key="3">
    <source>
        <dbReference type="ARBA" id="ARBA00022679"/>
    </source>
</evidence>
<evidence type="ECO:0000256" key="1">
    <source>
        <dbReference type="ARBA" id="ARBA00006739"/>
    </source>
</evidence>
<keyword evidence="7" id="KW-1185">Reference proteome</keyword>
<protein>
    <submittedName>
        <fullName evidence="6">Glycosyltransferase involved in cell wall bisynthesis</fullName>
    </submittedName>
</protein>
<evidence type="ECO:0000313" key="7">
    <source>
        <dbReference type="Proteomes" id="UP000198856"/>
    </source>
</evidence>
<dbReference type="OrthoDB" id="196370at2157"/>
<dbReference type="GO" id="GO:0016757">
    <property type="term" value="F:glycosyltransferase activity"/>
    <property type="evidence" value="ECO:0007669"/>
    <property type="project" value="UniProtKB-KW"/>
</dbReference>
<reference evidence="6 7" key="1">
    <citation type="submission" date="2016-10" db="EMBL/GenBank/DDBJ databases">
        <authorList>
            <person name="de Groot N.N."/>
        </authorList>
    </citation>
    <scope>NUCLEOTIDE SEQUENCE [LARGE SCALE GENOMIC DNA]</scope>
    <source>
        <strain evidence="6 7">IBRC-M10015</strain>
    </source>
</reference>
<dbReference type="EMBL" id="FNFC01000004">
    <property type="protein sequence ID" value="SDJ49976.1"/>
    <property type="molecule type" value="Genomic_DNA"/>
</dbReference>
<accession>A0A1G8U838</accession>
<dbReference type="AlphaFoldDB" id="A0A1G8U838"/>
<dbReference type="InterPro" id="IPR001173">
    <property type="entry name" value="Glyco_trans_2-like"/>
</dbReference>
<dbReference type="PANTHER" id="PTHR43179">
    <property type="entry name" value="RHAMNOSYLTRANSFERASE WBBL"/>
    <property type="match status" value="1"/>
</dbReference>
<comment type="similarity">
    <text evidence="1">Belongs to the glycosyltransferase 2 family.</text>
</comment>
<dbReference type="Gene3D" id="3.90.550.10">
    <property type="entry name" value="Spore Coat Polysaccharide Biosynthesis Protein SpsA, Chain A"/>
    <property type="match status" value="1"/>
</dbReference>
<sequence length="300" mass="32533">MDISVVVPTLNARDQLTGCLDALTDHAPGAELIVVNGPSSDGTTGMVRDRDDVDVLVELADRRIATARNAGIDRASGDVVAFVDHTAAVTEGWHGAIERALDSAAVATGPTVSQADGDDGVTGPESRTIAGRHVSYFNPGNVAFDRAVLDELDGYDEYLEIGASRDLAHRIAGRSYEVGWSDGMELRRTVGTDGGERRTDWSWKYRSLAYRLVKNYSVRPTVFRRLVSHAGGDCLTELQAVSRGDTRPSEWLGTGKNVLANMAAGLKEGFGARRRDRTSRRNPSGRSARTDRAVAIYDWR</sequence>
<dbReference type="InterPro" id="IPR029044">
    <property type="entry name" value="Nucleotide-diphossugar_trans"/>
</dbReference>
<evidence type="ECO:0000313" key="6">
    <source>
        <dbReference type="EMBL" id="SDJ49976.1"/>
    </source>
</evidence>
<evidence type="ECO:0000259" key="5">
    <source>
        <dbReference type="Pfam" id="PF00535"/>
    </source>
</evidence>
<evidence type="ECO:0000256" key="2">
    <source>
        <dbReference type="ARBA" id="ARBA00022676"/>
    </source>
</evidence>
<gene>
    <name evidence="6" type="ORF">SAMN05216226_104107</name>
</gene>
<keyword evidence="2" id="KW-0328">Glycosyltransferase</keyword>
<keyword evidence="3 6" id="KW-0808">Transferase</keyword>
<feature type="region of interest" description="Disordered" evidence="4">
    <location>
        <begin position="270"/>
        <end position="289"/>
    </location>
</feature>
<dbReference type="PANTHER" id="PTHR43179:SF12">
    <property type="entry name" value="GALACTOFURANOSYLTRANSFERASE GLFT2"/>
    <property type="match status" value="1"/>
</dbReference>
<dbReference type="RefSeq" id="WP_092700211.1">
    <property type="nucleotide sequence ID" value="NZ_FNFC01000004.1"/>
</dbReference>
<dbReference type="SUPFAM" id="SSF53448">
    <property type="entry name" value="Nucleotide-diphospho-sugar transferases"/>
    <property type="match status" value="1"/>
</dbReference>
<feature type="domain" description="Glycosyltransferase 2-like" evidence="5">
    <location>
        <begin position="4"/>
        <end position="120"/>
    </location>
</feature>
<dbReference type="STRING" id="890420.SAMN05216226_104107"/>
<proteinExistence type="inferred from homology"/>
<evidence type="ECO:0000256" key="4">
    <source>
        <dbReference type="SAM" id="MobiDB-lite"/>
    </source>
</evidence>